<reference evidence="1 2" key="1">
    <citation type="journal article" date="2018" name="Nat. Biotechnol.">
        <title>A standardized bacterial taxonomy based on genome phylogeny substantially revises the tree of life.</title>
        <authorList>
            <person name="Parks D.H."/>
            <person name="Chuvochina M."/>
            <person name="Waite D.W."/>
            <person name="Rinke C."/>
            <person name="Skarshewski A."/>
            <person name="Chaumeil P.A."/>
            <person name="Hugenholtz P."/>
        </authorList>
    </citation>
    <scope>NUCLEOTIDE SEQUENCE [LARGE SCALE GENOMIC DNA]</scope>
    <source>
        <strain evidence="1">UBA11978</strain>
    </source>
</reference>
<evidence type="ECO:0000313" key="2">
    <source>
        <dbReference type="Proteomes" id="UP000263517"/>
    </source>
</evidence>
<comment type="caution">
    <text evidence="1">The sequence shown here is derived from an EMBL/GenBank/DDBJ whole genome shotgun (WGS) entry which is preliminary data.</text>
</comment>
<dbReference type="Proteomes" id="UP000263517">
    <property type="component" value="Unassembled WGS sequence"/>
</dbReference>
<proteinExistence type="predicted"/>
<protein>
    <submittedName>
        <fullName evidence="1">Uncharacterized protein</fullName>
    </submittedName>
</protein>
<accession>A0A350P7U3</accession>
<dbReference type="EMBL" id="DNAN01000587">
    <property type="protein sequence ID" value="HAW77360.1"/>
    <property type="molecule type" value="Genomic_DNA"/>
</dbReference>
<gene>
    <name evidence="1" type="ORF">DCW74_16705</name>
</gene>
<organism evidence="1 2">
    <name type="scientific">Alteromonas australica</name>
    <dbReference type="NCBI Taxonomy" id="589873"/>
    <lineage>
        <taxon>Bacteria</taxon>
        <taxon>Pseudomonadati</taxon>
        <taxon>Pseudomonadota</taxon>
        <taxon>Gammaproteobacteria</taxon>
        <taxon>Alteromonadales</taxon>
        <taxon>Alteromonadaceae</taxon>
        <taxon>Alteromonas/Salinimonas group</taxon>
        <taxon>Alteromonas</taxon>
    </lineage>
</organism>
<dbReference type="AlphaFoldDB" id="A0A350P7U3"/>
<name>A0A350P7U3_9ALTE</name>
<sequence>MSRQSLGEIAASYGQTTRFGHRDYQVAKEQGYSDNDIQRYISANSGNIGNQFLKEFQSGNVDVSKAVQTTPTQFAAQQAAAGGGGGMTPAAFNFQSQMQLQQLIGTQNMALQRLRNEGSALLGRLEAGASMYGSDQDTLQQKIASEASERASKYAAFQDRMKGENVAQIKGSSDTAIAKIDSAGRQAAAEIMGSWNAQNTAVEGAYRNENARIAGQYQKDVAKLNKESNIFSSMMSGFW</sequence>
<evidence type="ECO:0000313" key="1">
    <source>
        <dbReference type="EMBL" id="HAW77360.1"/>
    </source>
</evidence>